<dbReference type="PIRSF" id="PIRSF005925">
    <property type="entry name" value="Dos"/>
    <property type="match status" value="1"/>
</dbReference>
<dbReference type="Gene3D" id="3.30.70.270">
    <property type="match status" value="1"/>
</dbReference>
<dbReference type="EMBL" id="CP022657">
    <property type="protein sequence ID" value="ASS74183.1"/>
    <property type="molecule type" value="Genomic_DNA"/>
</dbReference>
<dbReference type="Gene3D" id="3.20.20.450">
    <property type="entry name" value="EAL domain"/>
    <property type="match status" value="1"/>
</dbReference>
<gene>
    <name evidence="6" type="ORF">CIG75_03740</name>
</gene>
<evidence type="ECO:0000259" key="3">
    <source>
        <dbReference type="PROSITE" id="PS50113"/>
    </source>
</evidence>
<dbReference type="NCBIfam" id="TIGR00229">
    <property type="entry name" value="sensory_box"/>
    <property type="match status" value="2"/>
</dbReference>
<proteinExistence type="predicted"/>
<keyword evidence="1" id="KW-0812">Transmembrane</keyword>
<dbReference type="SUPFAM" id="SSF55073">
    <property type="entry name" value="Nucleotide cyclase"/>
    <property type="match status" value="1"/>
</dbReference>
<dbReference type="SUPFAM" id="SSF141868">
    <property type="entry name" value="EAL domain-like"/>
    <property type="match status" value="1"/>
</dbReference>
<dbReference type="CDD" id="cd00130">
    <property type="entry name" value="PAS"/>
    <property type="match status" value="2"/>
</dbReference>
<dbReference type="PROSITE" id="PS50883">
    <property type="entry name" value="EAL"/>
    <property type="match status" value="1"/>
</dbReference>
<keyword evidence="7" id="KW-1185">Reference proteome</keyword>
<feature type="transmembrane region" description="Helical" evidence="1">
    <location>
        <begin position="6"/>
        <end position="23"/>
    </location>
</feature>
<feature type="transmembrane region" description="Helical" evidence="1">
    <location>
        <begin position="67"/>
        <end position="86"/>
    </location>
</feature>
<dbReference type="Pfam" id="PF00990">
    <property type="entry name" value="GGDEF"/>
    <property type="match status" value="1"/>
</dbReference>
<dbReference type="KEGG" id="tab:CIG75_03740"/>
<feature type="domain" description="PAC" evidence="3">
    <location>
        <begin position="171"/>
        <end position="222"/>
    </location>
</feature>
<dbReference type="OrthoDB" id="9762141at2"/>
<evidence type="ECO:0000313" key="6">
    <source>
        <dbReference type="EMBL" id="ASS74183.1"/>
    </source>
</evidence>
<dbReference type="InterPro" id="IPR000700">
    <property type="entry name" value="PAS-assoc_C"/>
</dbReference>
<dbReference type="InterPro" id="IPR013656">
    <property type="entry name" value="PAS_4"/>
</dbReference>
<organism evidence="6 7">
    <name type="scientific">Tumebacillus algifaecis</name>
    <dbReference type="NCBI Taxonomy" id="1214604"/>
    <lineage>
        <taxon>Bacteria</taxon>
        <taxon>Bacillati</taxon>
        <taxon>Bacillota</taxon>
        <taxon>Bacilli</taxon>
        <taxon>Bacillales</taxon>
        <taxon>Alicyclobacillaceae</taxon>
        <taxon>Tumebacillus</taxon>
    </lineage>
</organism>
<feature type="domain" description="EAL" evidence="4">
    <location>
        <begin position="523"/>
        <end position="777"/>
    </location>
</feature>
<evidence type="ECO:0000259" key="2">
    <source>
        <dbReference type="PROSITE" id="PS50112"/>
    </source>
</evidence>
<dbReference type="InterPro" id="IPR029787">
    <property type="entry name" value="Nucleotide_cyclase"/>
</dbReference>
<evidence type="ECO:0000256" key="1">
    <source>
        <dbReference type="SAM" id="Phobius"/>
    </source>
</evidence>
<dbReference type="PROSITE" id="PS50112">
    <property type="entry name" value="PAS"/>
    <property type="match status" value="1"/>
</dbReference>
<keyword evidence="1" id="KW-1133">Transmembrane helix</keyword>
<keyword evidence="1" id="KW-0472">Membrane</keyword>
<feature type="domain" description="GGDEF" evidence="5">
    <location>
        <begin position="382"/>
        <end position="514"/>
    </location>
</feature>
<dbReference type="Gene3D" id="3.30.450.20">
    <property type="entry name" value="PAS domain"/>
    <property type="match status" value="2"/>
</dbReference>
<dbReference type="InterPro" id="IPR000014">
    <property type="entry name" value="PAS"/>
</dbReference>
<dbReference type="CDD" id="cd01948">
    <property type="entry name" value="EAL"/>
    <property type="match status" value="1"/>
</dbReference>
<dbReference type="SUPFAM" id="SSF55785">
    <property type="entry name" value="PYP-like sensor domain (PAS domain)"/>
    <property type="match status" value="2"/>
</dbReference>
<dbReference type="Pfam" id="PF00563">
    <property type="entry name" value="EAL"/>
    <property type="match status" value="1"/>
</dbReference>
<dbReference type="InterPro" id="IPR013655">
    <property type="entry name" value="PAS_fold_3"/>
</dbReference>
<dbReference type="CDD" id="cd01949">
    <property type="entry name" value="GGDEF"/>
    <property type="match status" value="1"/>
</dbReference>
<accession>A0A223CYI1</accession>
<dbReference type="SMART" id="SM00052">
    <property type="entry name" value="EAL"/>
    <property type="match status" value="1"/>
</dbReference>
<dbReference type="SMART" id="SM00267">
    <property type="entry name" value="GGDEF"/>
    <property type="match status" value="1"/>
</dbReference>
<dbReference type="InterPro" id="IPR052155">
    <property type="entry name" value="Biofilm_reg_signaling"/>
</dbReference>
<dbReference type="InterPro" id="IPR043128">
    <property type="entry name" value="Rev_trsase/Diguanyl_cyclase"/>
</dbReference>
<feature type="domain" description="PAS" evidence="2">
    <location>
        <begin position="223"/>
        <end position="296"/>
    </location>
</feature>
<dbReference type="Pfam" id="PF08448">
    <property type="entry name" value="PAS_4"/>
    <property type="match status" value="1"/>
</dbReference>
<dbReference type="FunFam" id="3.30.70.270:FF:000001">
    <property type="entry name" value="Diguanylate cyclase domain protein"/>
    <property type="match status" value="1"/>
</dbReference>
<evidence type="ECO:0008006" key="8">
    <source>
        <dbReference type="Google" id="ProtNLM"/>
    </source>
</evidence>
<dbReference type="InterPro" id="IPR001610">
    <property type="entry name" value="PAC"/>
</dbReference>
<sequence>MSLTYIITIILRFFALVWALVILRRTSDWRIGLLAVILTAMMVYQMVSLFQAPSDQWVLLTDHKDLYRLAASGTMLLIIVFLGRVMTENRVTRHLLFKEVQAFKSFYEHNPNAFYTLDLEGRVLATNKACRKMFGDLGTDRGEWIFFDVVADEERQRVHAHFLEAAQGDPQSFEATVLHQDGRRLQVNITNMPIFADGSVAGVYGIAKDMTEQKAAEQERMLSAQRYQELMESIEAVVWEGDPETFEYTFISPQSERILGYKPEQLIKDHDFWKSRVHPDDYETMITFCQAELQAGRNHMHEYRMLAADGRVVWLKECVTVVQEDGRVTGCRGIMVNITDRKLAEERLQHIAYYDVLTSLPNRTRFEDRLQLEMTRAQSRSQPLAVLLLDLDRFKYINDSLGHCIGDELIRAVAERLKTCVDEKVIVSRIGGDEFTLILPGLHSQDAGQVAEMILQRMAAPFVIEQHELFVTCSIGISFFPEQGSDLTTLIKHAELAMYRAKELGRNNHQFYATSMNEDALQKLSLERFLRKALGLNEFVLFYQPQVNVKSGKIFGFEALLRWKHPILGMVSPATFIPLAEETGLIVPIGEWVLESACRQIKGWHEAGNPHLTVAVNLSARQFQQDNLVEMVERVLAETGVEPQCLELEITESVTMYDVERAIMILHELKNLGIRISLDDFGTGYSSLSYLKHFPIHTLKIDQSFVRDITTDADDAAIATSVIALAHSLNRQVVAEGVETEAHLRYLAAHGCVEMQGYHFSGPLPAQEIEARFLSGKAFKMPALPPLSEN</sequence>
<dbReference type="InterPro" id="IPR001633">
    <property type="entry name" value="EAL_dom"/>
</dbReference>
<reference evidence="6 7" key="1">
    <citation type="journal article" date="2015" name="Int. J. Syst. Evol. Microbiol.">
        <title>Tumebacillus algifaecis sp. nov., isolated from decomposing algal scum.</title>
        <authorList>
            <person name="Wu Y.F."/>
            <person name="Zhang B."/>
            <person name="Xing P."/>
            <person name="Wu Q.L."/>
            <person name="Liu S.J."/>
        </authorList>
    </citation>
    <scope>NUCLEOTIDE SEQUENCE [LARGE SCALE GENOMIC DNA]</scope>
    <source>
        <strain evidence="6 7">THMBR28</strain>
    </source>
</reference>
<dbReference type="PANTHER" id="PTHR44757:SF2">
    <property type="entry name" value="BIOFILM ARCHITECTURE MAINTENANCE PROTEIN MBAA"/>
    <property type="match status" value="1"/>
</dbReference>
<dbReference type="InterPro" id="IPR035965">
    <property type="entry name" value="PAS-like_dom_sf"/>
</dbReference>
<dbReference type="InterPro" id="IPR035919">
    <property type="entry name" value="EAL_sf"/>
</dbReference>
<dbReference type="SMART" id="SM00086">
    <property type="entry name" value="PAC"/>
    <property type="match status" value="2"/>
</dbReference>
<dbReference type="Proteomes" id="UP000214688">
    <property type="component" value="Chromosome"/>
</dbReference>
<feature type="domain" description="PAC" evidence="3">
    <location>
        <begin position="299"/>
        <end position="350"/>
    </location>
</feature>
<dbReference type="SMART" id="SM00091">
    <property type="entry name" value="PAS"/>
    <property type="match status" value="2"/>
</dbReference>
<dbReference type="PANTHER" id="PTHR44757">
    <property type="entry name" value="DIGUANYLATE CYCLASE DGCP"/>
    <property type="match status" value="1"/>
</dbReference>
<protein>
    <recommendedName>
        <fullName evidence="8">PAS domain S-box protein</fullName>
    </recommendedName>
</protein>
<evidence type="ECO:0000259" key="4">
    <source>
        <dbReference type="PROSITE" id="PS50883"/>
    </source>
</evidence>
<evidence type="ECO:0000259" key="5">
    <source>
        <dbReference type="PROSITE" id="PS50887"/>
    </source>
</evidence>
<dbReference type="PROSITE" id="PS50887">
    <property type="entry name" value="GGDEF"/>
    <property type="match status" value="1"/>
</dbReference>
<dbReference type="InterPro" id="IPR012226">
    <property type="entry name" value="Diguanyl_cyclase/Pdiesterase"/>
</dbReference>
<dbReference type="Pfam" id="PF08447">
    <property type="entry name" value="PAS_3"/>
    <property type="match status" value="1"/>
</dbReference>
<dbReference type="InterPro" id="IPR000160">
    <property type="entry name" value="GGDEF_dom"/>
</dbReference>
<dbReference type="NCBIfam" id="TIGR00254">
    <property type="entry name" value="GGDEF"/>
    <property type="match status" value="1"/>
</dbReference>
<dbReference type="PROSITE" id="PS50113">
    <property type="entry name" value="PAC"/>
    <property type="match status" value="2"/>
</dbReference>
<dbReference type="AlphaFoldDB" id="A0A223CYI1"/>
<name>A0A223CYI1_9BACL</name>
<evidence type="ECO:0000313" key="7">
    <source>
        <dbReference type="Proteomes" id="UP000214688"/>
    </source>
</evidence>
<feature type="transmembrane region" description="Helical" evidence="1">
    <location>
        <begin position="30"/>
        <end position="47"/>
    </location>
</feature>
<dbReference type="FunFam" id="3.20.20.450:FF:000001">
    <property type="entry name" value="Cyclic di-GMP phosphodiesterase yahA"/>
    <property type="match status" value="1"/>
</dbReference>